<accession>A0A9P6XJL9</accession>
<dbReference type="InterPro" id="IPR000772">
    <property type="entry name" value="Ricin_B_lectin"/>
</dbReference>
<comment type="caution">
    <text evidence="2">The sequence shown here is derived from an EMBL/GenBank/DDBJ whole genome shotgun (WGS) entry which is preliminary data.</text>
</comment>
<feature type="domain" description="Ricin B lectin" evidence="1">
    <location>
        <begin position="6"/>
        <end position="144"/>
    </location>
</feature>
<evidence type="ECO:0000313" key="2">
    <source>
        <dbReference type="EMBL" id="KAG1315193.1"/>
    </source>
</evidence>
<proteinExistence type="predicted"/>
<dbReference type="CDD" id="cd23454">
    <property type="entry name" value="beta-trefoil_Ricin_GllA-1"/>
    <property type="match status" value="1"/>
</dbReference>
<evidence type="ECO:0000313" key="3">
    <source>
        <dbReference type="Proteomes" id="UP000716291"/>
    </source>
</evidence>
<gene>
    <name evidence="2" type="ORF">G6F64_000870</name>
</gene>
<organism evidence="2 3">
    <name type="scientific">Rhizopus oryzae</name>
    <name type="common">Mucormycosis agent</name>
    <name type="synonym">Rhizopus arrhizus var. delemar</name>
    <dbReference type="NCBI Taxonomy" id="64495"/>
    <lineage>
        <taxon>Eukaryota</taxon>
        <taxon>Fungi</taxon>
        <taxon>Fungi incertae sedis</taxon>
        <taxon>Mucoromycota</taxon>
        <taxon>Mucoromycotina</taxon>
        <taxon>Mucoromycetes</taxon>
        <taxon>Mucorales</taxon>
        <taxon>Mucorineae</taxon>
        <taxon>Rhizopodaceae</taxon>
        <taxon>Rhizopus</taxon>
    </lineage>
</organism>
<name>A0A9P6XJL9_RHIOR</name>
<reference evidence="2" key="1">
    <citation type="journal article" date="2020" name="Microb. Genom.">
        <title>Genetic diversity of clinical and environmental Mucorales isolates obtained from an investigation of mucormycosis cases among solid organ transplant recipients.</title>
        <authorList>
            <person name="Nguyen M.H."/>
            <person name="Kaul D."/>
            <person name="Muto C."/>
            <person name="Cheng S.J."/>
            <person name="Richter R.A."/>
            <person name="Bruno V.M."/>
            <person name="Liu G."/>
            <person name="Beyhan S."/>
            <person name="Sundermann A.J."/>
            <person name="Mounaud S."/>
            <person name="Pasculle A.W."/>
            <person name="Nierman W.C."/>
            <person name="Driscoll E."/>
            <person name="Cumbie R."/>
            <person name="Clancy C.J."/>
            <person name="Dupont C.L."/>
        </authorList>
    </citation>
    <scope>NUCLEOTIDE SEQUENCE</scope>
    <source>
        <strain evidence="2">GL11</strain>
    </source>
</reference>
<dbReference type="EMBL" id="JAANQT010000059">
    <property type="protein sequence ID" value="KAG1315193.1"/>
    <property type="molecule type" value="Genomic_DNA"/>
</dbReference>
<dbReference type="AlphaFoldDB" id="A0A9P6XJL9"/>
<dbReference type="PROSITE" id="PS50231">
    <property type="entry name" value="RICIN_B_LECTIN"/>
    <property type="match status" value="1"/>
</dbReference>
<evidence type="ECO:0000259" key="1">
    <source>
        <dbReference type="SMART" id="SM00458"/>
    </source>
</evidence>
<dbReference type="Proteomes" id="UP000716291">
    <property type="component" value="Unassembled WGS sequence"/>
</dbReference>
<dbReference type="SMART" id="SM00458">
    <property type="entry name" value="RICIN"/>
    <property type="match status" value="1"/>
</dbReference>
<dbReference type="Gene3D" id="2.80.10.50">
    <property type="match status" value="1"/>
</dbReference>
<protein>
    <recommendedName>
        <fullName evidence="1">Ricin B lectin domain-containing protein</fullName>
    </recommendedName>
</protein>
<keyword evidence="3" id="KW-1185">Reference proteome</keyword>
<dbReference type="SUPFAM" id="SSF50370">
    <property type="entry name" value="Ricin B-like lectins"/>
    <property type="match status" value="1"/>
</dbReference>
<dbReference type="Pfam" id="PF00652">
    <property type="entry name" value="Ricin_B_lectin"/>
    <property type="match status" value="1"/>
</dbReference>
<dbReference type="InterPro" id="IPR035992">
    <property type="entry name" value="Ricin_B-like_lectins"/>
</dbReference>
<sequence length="146" mass="16447">MSTIPSGPFFIVSKLNGRVLDVKDGSIENAAPIIVWSKKSSNNQNQLWFYRSGYFVNINSEKVLDVKGNKIEKNASIIQYDAKQVDESNLNQLWSFDPYGCIYAQSNPGLVLDIKDAQDKDGAEVILYERKQDTMAANQLWQLIPA</sequence>